<organism evidence="1 2">
    <name type="scientific">Leptospira borgpetersenii serovar Hardjo-bovis str. Sponselee</name>
    <dbReference type="NCBI Taxonomy" id="1303729"/>
    <lineage>
        <taxon>Bacteria</taxon>
        <taxon>Pseudomonadati</taxon>
        <taxon>Spirochaetota</taxon>
        <taxon>Spirochaetia</taxon>
        <taxon>Leptospirales</taxon>
        <taxon>Leptospiraceae</taxon>
        <taxon>Leptospira</taxon>
    </lineage>
</organism>
<dbReference type="PATRIC" id="fig|1218567.3.peg.608"/>
<gene>
    <name evidence="1" type="ORF">LEP1GSC016_1697</name>
</gene>
<evidence type="ECO:0000313" key="1">
    <source>
        <dbReference type="EMBL" id="EMJ84241.1"/>
    </source>
</evidence>
<dbReference type="EMBL" id="ANMU01000023">
    <property type="protein sequence ID" value="EMJ84241.1"/>
    <property type="molecule type" value="Genomic_DNA"/>
</dbReference>
<proteinExistence type="predicted"/>
<name>M6C0G5_LEPBO</name>
<comment type="caution">
    <text evidence="1">The sequence shown here is derived from an EMBL/GenBank/DDBJ whole genome shotgun (WGS) entry which is preliminary data.</text>
</comment>
<dbReference type="AlphaFoldDB" id="M6C0G5"/>
<dbReference type="Proteomes" id="UP000011873">
    <property type="component" value="Unassembled WGS sequence"/>
</dbReference>
<sequence>MGDLKNMRKKIYCSGWGAISEPDMSVDDPFLHEELLKRFRSYFFDRFCSLNIPETY</sequence>
<accession>M6C0G5</accession>
<protein>
    <submittedName>
        <fullName evidence="1">Uncharacterized protein</fullName>
    </submittedName>
</protein>
<evidence type="ECO:0000313" key="2">
    <source>
        <dbReference type="Proteomes" id="UP000011873"/>
    </source>
</evidence>
<reference evidence="1 2" key="1">
    <citation type="submission" date="2013-01" db="EMBL/GenBank/DDBJ databases">
        <authorList>
            <person name="Harkins D.M."/>
            <person name="Durkin A.S."/>
            <person name="Brinkac L.M."/>
            <person name="Haft D.H."/>
            <person name="Selengut J.D."/>
            <person name="Sanka R."/>
            <person name="DePew J."/>
            <person name="Purushe J."/>
            <person name="Galloway R.L."/>
            <person name="Vinetz J.M."/>
            <person name="Sutton G.G."/>
            <person name="Nierman W.C."/>
            <person name="Fouts D.E."/>
        </authorList>
    </citation>
    <scope>NUCLEOTIDE SEQUENCE [LARGE SCALE GENOMIC DNA]</scope>
    <source>
        <strain evidence="1 2">Sponselee CDC</strain>
    </source>
</reference>